<dbReference type="AlphaFoldDB" id="A0A090M2W8"/>
<dbReference type="GeneID" id="34945951"/>
<dbReference type="EMBL" id="CAID01000007">
    <property type="protein sequence ID" value="CEF98590.1"/>
    <property type="molecule type" value="Genomic_DNA"/>
</dbReference>
<comment type="caution">
    <text evidence="2">The sequence shown here is derived from an EMBL/GenBank/DDBJ whole genome shotgun (WGS) entry which is preliminary data.</text>
</comment>
<reference evidence="2 3" key="2">
    <citation type="journal article" date="2014" name="BMC Genomics">
        <title>An improved genome of the model marine alga Ostreococcus tauri unfolds by assessing Illumina de novo assemblies.</title>
        <authorList>
            <person name="Blanc-Mathieu R."/>
            <person name="Verhelst B."/>
            <person name="Derelle E."/>
            <person name="Rombauts S."/>
            <person name="Bouget F.Y."/>
            <person name="Carre I."/>
            <person name="Chateau A."/>
            <person name="Eyre-Walker A."/>
            <person name="Grimsley N."/>
            <person name="Moreau H."/>
            <person name="Piegu B."/>
            <person name="Rivals E."/>
            <person name="Schackwitz W."/>
            <person name="Van de Peer Y."/>
            <person name="Piganeau G."/>
        </authorList>
    </citation>
    <scope>NUCLEOTIDE SEQUENCE [LARGE SCALE GENOMIC DNA]</scope>
    <source>
        <strain evidence="3">OTTH 0595 / CCAP 157/2 / RCC745</strain>
    </source>
</reference>
<feature type="compositionally biased region" description="Basic and acidic residues" evidence="1">
    <location>
        <begin position="42"/>
        <end position="53"/>
    </location>
</feature>
<protein>
    <submittedName>
        <fullName evidence="2">Uncharacterized protein</fullName>
    </submittedName>
</protein>
<feature type="region of interest" description="Disordered" evidence="1">
    <location>
        <begin position="148"/>
        <end position="172"/>
    </location>
</feature>
<proteinExistence type="predicted"/>
<accession>A0A090M2W8</accession>
<dbReference type="InParanoid" id="A0A090M2W8"/>
<evidence type="ECO:0000313" key="2">
    <source>
        <dbReference type="EMBL" id="CEF98590.1"/>
    </source>
</evidence>
<feature type="compositionally biased region" description="Low complexity" evidence="1">
    <location>
        <begin position="85"/>
        <end position="97"/>
    </location>
</feature>
<reference evidence="3" key="1">
    <citation type="journal article" date="2006" name="Proc. Natl. Acad. Sci. U.S.A.">
        <title>Genome analysis of the smallest free-living eukaryote Ostreococcus tauri unveils many unique features.</title>
        <authorList>
            <person name="Derelle E."/>
            <person name="Ferraz C."/>
            <person name="Rombauts S."/>
            <person name="Rouze P."/>
            <person name="Worden A.Z."/>
            <person name="Robbens S."/>
            <person name="Partensky F."/>
            <person name="Degroeve S."/>
            <person name="Echeynie S."/>
            <person name="Cooke R."/>
            <person name="Saeys Y."/>
            <person name="Wuyts J."/>
            <person name="Jabbari K."/>
            <person name="Bowler C."/>
            <person name="Panaud O."/>
            <person name="Piegu B."/>
            <person name="Ball S.G."/>
            <person name="Ral J.-P."/>
            <person name="Bouget F.-Y."/>
            <person name="Piganeau G."/>
            <person name="De Baets B."/>
            <person name="Picard A."/>
            <person name="Delseny M."/>
            <person name="Demaille J."/>
            <person name="Van de Peer Y."/>
            <person name="Moreau H."/>
        </authorList>
    </citation>
    <scope>NUCLEOTIDE SEQUENCE [LARGE SCALE GENOMIC DNA]</scope>
    <source>
        <strain evidence="3">OTTH 0595 / CCAP 157/2 / RCC745</strain>
    </source>
</reference>
<name>A0A090M2W8_OSTTA</name>
<evidence type="ECO:0000313" key="3">
    <source>
        <dbReference type="Proteomes" id="UP000009170"/>
    </source>
</evidence>
<dbReference type="RefSeq" id="XP_022839354.1">
    <property type="nucleotide sequence ID" value="XM_022983717.1"/>
</dbReference>
<gene>
    <name evidence="2" type="ORF">OT_ostta07g00660</name>
</gene>
<dbReference type="KEGG" id="ota:OT_ostta07g00660"/>
<dbReference type="Proteomes" id="UP000009170">
    <property type="component" value="Unassembled WGS sequence"/>
</dbReference>
<keyword evidence="3" id="KW-1185">Reference proteome</keyword>
<organism evidence="2 3">
    <name type="scientific">Ostreococcus tauri</name>
    <name type="common">Marine green alga</name>
    <dbReference type="NCBI Taxonomy" id="70448"/>
    <lineage>
        <taxon>Eukaryota</taxon>
        <taxon>Viridiplantae</taxon>
        <taxon>Chlorophyta</taxon>
        <taxon>Mamiellophyceae</taxon>
        <taxon>Mamiellales</taxon>
        <taxon>Bathycoccaceae</taxon>
        <taxon>Ostreococcus</taxon>
    </lineage>
</organism>
<feature type="region of interest" description="Disordered" evidence="1">
    <location>
        <begin position="22"/>
        <end position="114"/>
    </location>
</feature>
<evidence type="ECO:0000256" key="1">
    <source>
        <dbReference type="SAM" id="MobiDB-lite"/>
    </source>
</evidence>
<sequence length="305" mass="33257">MSLDVRCGDDIDELSFTDWLQGTTSRPIGLTGGARGGWKASSRVDVKPKERKVAKAPSTRASGDGSRRRRNLSDALSFTGRGLESARAVSASTSESARSAEPRKRERRERRAKPNAPKFAWIRRWFSCVHASSIADEVWIAPVELESRETDDGAPNAKSRVKSEARLQARNRAARSRARRSSVCLQSVSEMSEASLDEAIDAFARARGRLTPEFESTASVDERSIDASRAIELTDSFNQVDHRAWGRFVIAGDLHDEPDVSSASTPENLGQLFDEAAQPRSEAASVPIALIAPHTPSLDGRPSSA</sequence>